<dbReference type="SMART" id="SM00254">
    <property type="entry name" value="ShKT"/>
    <property type="match status" value="2"/>
</dbReference>
<dbReference type="GO" id="GO:0090729">
    <property type="term" value="F:toxin activity"/>
    <property type="evidence" value="ECO:0007669"/>
    <property type="project" value="UniProtKB-KW"/>
</dbReference>
<dbReference type="Proteomes" id="UP001163046">
    <property type="component" value="Unassembled WGS sequence"/>
</dbReference>
<comment type="caution">
    <text evidence="2">Lacks conserved residue(s) required for the propagation of feature annotation.</text>
</comment>
<evidence type="ECO:0000313" key="5">
    <source>
        <dbReference type="EMBL" id="KAJ7318905.1"/>
    </source>
</evidence>
<organism evidence="5 6">
    <name type="scientific">Desmophyllum pertusum</name>
    <dbReference type="NCBI Taxonomy" id="174260"/>
    <lineage>
        <taxon>Eukaryota</taxon>
        <taxon>Metazoa</taxon>
        <taxon>Cnidaria</taxon>
        <taxon>Anthozoa</taxon>
        <taxon>Hexacorallia</taxon>
        <taxon>Scleractinia</taxon>
        <taxon>Caryophylliina</taxon>
        <taxon>Caryophylliidae</taxon>
        <taxon>Desmophyllum</taxon>
    </lineage>
</organism>
<name>A0A9W9Y8Q7_9CNID</name>
<evidence type="ECO:0000259" key="4">
    <source>
        <dbReference type="PROSITE" id="PS51670"/>
    </source>
</evidence>
<accession>A0A9W9Y8Q7</accession>
<gene>
    <name evidence="5" type="ORF">OS493_037031</name>
</gene>
<dbReference type="Pfam" id="PF01549">
    <property type="entry name" value="ShK"/>
    <property type="match status" value="2"/>
</dbReference>
<protein>
    <recommendedName>
        <fullName evidence="4">ShKT domain-containing protein</fullName>
    </recommendedName>
</protein>
<dbReference type="EMBL" id="MU827843">
    <property type="protein sequence ID" value="KAJ7318905.1"/>
    <property type="molecule type" value="Genomic_DNA"/>
</dbReference>
<evidence type="ECO:0000256" key="3">
    <source>
        <dbReference type="SAM" id="MobiDB-lite"/>
    </source>
</evidence>
<evidence type="ECO:0000256" key="2">
    <source>
        <dbReference type="PROSITE-ProRule" id="PRU01005"/>
    </source>
</evidence>
<feature type="domain" description="ShKT" evidence="4">
    <location>
        <begin position="76"/>
        <end position="111"/>
    </location>
</feature>
<keyword evidence="6" id="KW-1185">Reference proteome</keyword>
<feature type="region of interest" description="Disordered" evidence="3">
    <location>
        <begin position="145"/>
        <end position="164"/>
    </location>
</feature>
<dbReference type="PROSITE" id="PS51670">
    <property type="entry name" value="SHKT"/>
    <property type="match status" value="1"/>
</dbReference>
<comment type="caution">
    <text evidence="5">The sequence shown here is derived from an EMBL/GenBank/DDBJ whole genome shotgun (WGS) entry which is preliminary data.</text>
</comment>
<sequence>MNTGPMKDHTTGSECQDEFVSCKTWAGNGDCTTKEAWMKLTVKGAVYVPRHVSAPHNYNMFKFLLLLQFHTLGVSCVDSDKIKCTLWAKEVNAKKNHVWMKKNCAKSCKACAPVDGQWIAGRIGSLAARHVILAPEHESGSVTIQRPLHGGKTCPGSASDQSSLYHEKVPTW</sequence>
<keyword evidence="1" id="KW-0800">Toxin</keyword>
<reference evidence="5" key="1">
    <citation type="submission" date="2023-01" db="EMBL/GenBank/DDBJ databases">
        <title>Genome assembly of the deep-sea coral Lophelia pertusa.</title>
        <authorList>
            <person name="Herrera S."/>
            <person name="Cordes E."/>
        </authorList>
    </citation>
    <scope>NUCLEOTIDE SEQUENCE</scope>
    <source>
        <strain evidence="5">USNM1676648</strain>
        <tissue evidence="5">Polyp</tissue>
    </source>
</reference>
<evidence type="ECO:0000313" key="6">
    <source>
        <dbReference type="Proteomes" id="UP001163046"/>
    </source>
</evidence>
<dbReference type="InterPro" id="IPR003582">
    <property type="entry name" value="ShKT_dom"/>
</dbReference>
<proteinExistence type="predicted"/>
<dbReference type="AlphaFoldDB" id="A0A9W9Y8Q7"/>
<evidence type="ECO:0000256" key="1">
    <source>
        <dbReference type="ARBA" id="ARBA00022656"/>
    </source>
</evidence>